<dbReference type="CDD" id="cd03024">
    <property type="entry name" value="DsbA_FrnE"/>
    <property type="match status" value="1"/>
</dbReference>
<dbReference type="SUPFAM" id="SSF52833">
    <property type="entry name" value="Thioredoxin-like"/>
    <property type="match status" value="1"/>
</dbReference>
<keyword evidence="3" id="KW-1185">Reference proteome</keyword>
<proteinExistence type="predicted"/>
<dbReference type="PANTHER" id="PTHR13887:SF41">
    <property type="entry name" value="THIOREDOXIN SUPERFAMILY PROTEIN"/>
    <property type="match status" value="1"/>
</dbReference>
<accession>A0A8K0SLG6</accession>
<gene>
    <name evidence="2" type="ORF">B0I35DRAFT_438177</name>
</gene>
<protein>
    <submittedName>
        <fullName evidence="2">Thioredoxin-like protein</fullName>
    </submittedName>
</protein>
<dbReference type="PANTHER" id="PTHR13887">
    <property type="entry name" value="GLUTATHIONE S-TRANSFERASE KAPPA"/>
    <property type="match status" value="1"/>
</dbReference>
<dbReference type="InterPro" id="IPR036249">
    <property type="entry name" value="Thioredoxin-like_sf"/>
</dbReference>
<evidence type="ECO:0000313" key="2">
    <source>
        <dbReference type="EMBL" id="KAH7311492.1"/>
    </source>
</evidence>
<dbReference type="InterPro" id="IPR001853">
    <property type="entry name" value="DSBA-like_thioredoxin_dom"/>
</dbReference>
<evidence type="ECO:0000313" key="3">
    <source>
        <dbReference type="Proteomes" id="UP000813444"/>
    </source>
</evidence>
<evidence type="ECO:0000259" key="1">
    <source>
        <dbReference type="Pfam" id="PF01323"/>
    </source>
</evidence>
<name>A0A8K0SLG6_9HYPO</name>
<dbReference type="Gene3D" id="3.40.30.10">
    <property type="entry name" value="Glutaredoxin"/>
    <property type="match status" value="1"/>
</dbReference>
<dbReference type="OrthoDB" id="1930760at2759"/>
<comment type="caution">
    <text evidence="2">The sequence shown here is derived from an EMBL/GenBank/DDBJ whole genome shotgun (WGS) entry which is preliminary data.</text>
</comment>
<dbReference type="Proteomes" id="UP000813444">
    <property type="component" value="Unassembled WGS sequence"/>
</dbReference>
<dbReference type="EMBL" id="JAGPNK010000011">
    <property type="protein sequence ID" value="KAH7311492.1"/>
    <property type="molecule type" value="Genomic_DNA"/>
</dbReference>
<organism evidence="2 3">
    <name type="scientific">Stachybotrys elegans</name>
    <dbReference type="NCBI Taxonomy" id="80388"/>
    <lineage>
        <taxon>Eukaryota</taxon>
        <taxon>Fungi</taxon>
        <taxon>Dikarya</taxon>
        <taxon>Ascomycota</taxon>
        <taxon>Pezizomycotina</taxon>
        <taxon>Sordariomycetes</taxon>
        <taxon>Hypocreomycetidae</taxon>
        <taxon>Hypocreales</taxon>
        <taxon>Stachybotryaceae</taxon>
        <taxon>Stachybotrys</taxon>
    </lineage>
</organism>
<dbReference type="Pfam" id="PF01323">
    <property type="entry name" value="DSBA"/>
    <property type="match status" value="1"/>
</dbReference>
<feature type="domain" description="DSBA-like thioredoxin" evidence="1">
    <location>
        <begin position="6"/>
        <end position="207"/>
    </location>
</feature>
<reference evidence="2" key="1">
    <citation type="journal article" date="2021" name="Nat. Commun.">
        <title>Genetic determinants of endophytism in the Arabidopsis root mycobiome.</title>
        <authorList>
            <person name="Mesny F."/>
            <person name="Miyauchi S."/>
            <person name="Thiergart T."/>
            <person name="Pickel B."/>
            <person name="Atanasova L."/>
            <person name="Karlsson M."/>
            <person name="Huettel B."/>
            <person name="Barry K.W."/>
            <person name="Haridas S."/>
            <person name="Chen C."/>
            <person name="Bauer D."/>
            <person name="Andreopoulos W."/>
            <person name="Pangilinan J."/>
            <person name="LaButti K."/>
            <person name="Riley R."/>
            <person name="Lipzen A."/>
            <person name="Clum A."/>
            <person name="Drula E."/>
            <person name="Henrissat B."/>
            <person name="Kohler A."/>
            <person name="Grigoriev I.V."/>
            <person name="Martin F.M."/>
            <person name="Hacquard S."/>
        </authorList>
    </citation>
    <scope>NUCLEOTIDE SEQUENCE</scope>
    <source>
        <strain evidence="2">MPI-CAGE-CH-0235</strain>
    </source>
</reference>
<dbReference type="AlphaFoldDB" id="A0A8K0SLG6"/>
<dbReference type="GO" id="GO:0016491">
    <property type="term" value="F:oxidoreductase activity"/>
    <property type="evidence" value="ECO:0007669"/>
    <property type="project" value="InterPro"/>
</dbReference>
<sequence>MTNIKISIISDTVCPWCYVGHRNMLIAQKQWQQTHPADTFSIRYEPYQLMPEMSKVSVDKGDFYRQKFPDQARFAMMRDRLFAIGRNVGLNFSMGGRVGNSRDSHRLIHLAQRLGTDVGIKTVEGIFAAYHEQERDIADVEVLRDIAKQSGVPEEEFQKKIIDSDGEGAEVDKAVLQARYMGITGVPFFTIQDRHHLSGGQPPEEFLAIFNKIKSE</sequence>